<dbReference type="AlphaFoldDB" id="L0R711"/>
<keyword evidence="1" id="KW-0472">Membrane</keyword>
<reference evidence="3 4" key="3">
    <citation type="submission" date="2017-03" db="EMBL/GenBank/DDBJ databases">
        <authorList>
            <person name="Afonso C.L."/>
            <person name="Miller P.J."/>
            <person name="Scott M.A."/>
            <person name="Spackman E."/>
            <person name="Goraichik I."/>
            <person name="Dimitrov K.M."/>
            <person name="Suarez D.L."/>
            <person name="Swayne D.E."/>
        </authorList>
    </citation>
    <scope>NUCLEOTIDE SEQUENCE [LARGE SCALE GENOMIC DNA]</scope>
    <source>
        <strain evidence="3">PRJEB14757</strain>
    </source>
</reference>
<keyword evidence="1" id="KW-0812">Transmembrane</keyword>
<evidence type="ECO:0008006" key="5">
    <source>
        <dbReference type="Google" id="ProtNLM"/>
    </source>
</evidence>
<evidence type="ECO:0000313" key="4">
    <source>
        <dbReference type="Proteomes" id="UP000191931"/>
    </source>
</evidence>
<dbReference type="EMBL" id="FWEV01000325">
    <property type="protein sequence ID" value="SLM32807.1"/>
    <property type="molecule type" value="Genomic_DNA"/>
</dbReference>
<dbReference type="Proteomes" id="UP000191931">
    <property type="component" value="Unassembled WGS sequence"/>
</dbReference>
<sequence>MMAFDIIYSDDRTLLLFRFDHRMLDARGAEALLNLIFNMKVSANSCYNKDFCFSHGGAAVDGKNKCFFNGGGAAVDGKNKCFFNGDGVAVDGKNKCPDLSLLPFPVQGSQLHSWQSRFVSGRIINRFLRAVYPQNGKAASLPVGRKKPELNFVVVPFNMEETRQFDANTLKKAGYLMGGVYLLACAATVFDFFFSQLGDSGDMVVPVNIDTRGMKMASSEIFFNRISFLMFSIKRNLGKEKMISYIKQQFLQQIKEKNPHHFKNATLLMRILPIKVTGFFMNQIMKEKPYSFSFSYIGEQAFHQEHILGHKVKRLFHMPVVPIEPGIGIYFTRFNGKLNLVVSAFDNKAGKTVIDFLARAVKKEVLSGHGI</sequence>
<dbReference type="EMBL" id="HF547348">
    <property type="protein sequence ID" value="CCO06756.1"/>
    <property type="molecule type" value="Genomic_DNA"/>
</dbReference>
<accession>L0R711</accession>
<organism evidence="2">
    <name type="scientific">Desulfamplus magnetovallimortis</name>
    <dbReference type="NCBI Taxonomy" id="1246637"/>
    <lineage>
        <taxon>Bacteria</taxon>
        <taxon>Pseudomonadati</taxon>
        <taxon>Thermodesulfobacteriota</taxon>
        <taxon>Desulfobacteria</taxon>
        <taxon>Desulfobacterales</taxon>
        <taxon>Desulfobacteraceae</taxon>
        <taxon>Desulfamplus</taxon>
    </lineage>
</organism>
<dbReference type="RefSeq" id="WP_080798424.1">
    <property type="nucleotide sequence ID" value="NZ_LT828540.1"/>
</dbReference>
<evidence type="ECO:0000256" key="1">
    <source>
        <dbReference type="SAM" id="Phobius"/>
    </source>
</evidence>
<dbReference type="STRING" id="1246637.MTBBW1_80150"/>
<protein>
    <recommendedName>
        <fullName evidence="5">Condensation domain-containing protein</fullName>
    </recommendedName>
</protein>
<keyword evidence="1" id="KW-1133">Transmembrane helix</keyword>
<keyword evidence="4" id="KW-1185">Reference proteome</keyword>
<evidence type="ECO:0000313" key="3">
    <source>
        <dbReference type="EMBL" id="SLM32807.1"/>
    </source>
</evidence>
<name>L0R711_9BACT</name>
<reference evidence="2" key="1">
    <citation type="submission" date="2012-10" db="EMBL/GenBank/DDBJ databases">
        <authorList>
            <person name="Lefevre C."/>
        </authorList>
    </citation>
    <scope>NUCLEOTIDE SEQUENCE</scope>
    <source>
        <strain evidence="2">BW-1</strain>
    </source>
</reference>
<reference evidence="2" key="2">
    <citation type="submission" date="2012-12" db="EMBL/GenBank/DDBJ databases">
        <title>Region harboring genes involved in magnetosome formation of Candidatus Desulfamplus magnetosmortis.</title>
        <authorList>
            <person name="Lefevre C.T."/>
            <person name="Bazylinski D.A."/>
        </authorList>
    </citation>
    <scope>NUCLEOTIDE SEQUENCE</scope>
    <source>
        <strain evidence="2">BW-1</strain>
    </source>
</reference>
<feature type="transmembrane region" description="Helical" evidence="1">
    <location>
        <begin position="173"/>
        <end position="194"/>
    </location>
</feature>
<evidence type="ECO:0000313" key="2">
    <source>
        <dbReference type="EMBL" id="CCO06756.1"/>
    </source>
</evidence>
<proteinExistence type="predicted"/>
<dbReference type="OrthoDB" id="5421918at2"/>
<gene>
    <name evidence="2" type="ORF">DEMABW1_80150</name>
    <name evidence="3" type="ORF">MTBBW1_80150</name>
</gene>